<dbReference type="PANTHER" id="PTHR47926:SF361">
    <property type="entry name" value="PENTACOTRIPEPTIDE-REPEAT REGION OF PRORP DOMAIN-CONTAINING PROTEIN"/>
    <property type="match status" value="1"/>
</dbReference>
<reference evidence="1 2" key="1">
    <citation type="journal article" date="2023" name="G3 (Bethesda)">
        <title>A chromosome-length genome assembly and annotation of blackberry (Rubus argutus, cv. 'Hillquist').</title>
        <authorList>
            <person name="Bruna T."/>
            <person name="Aryal R."/>
            <person name="Dudchenko O."/>
            <person name="Sargent D.J."/>
            <person name="Mead D."/>
            <person name="Buti M."/>
            <person name="Cavallini A."/>
            <person name="Hytonen T."/>
            <person name="Andres J."/>
            <person name="Pham M."/>
            <person name="Weisz D."/>
            <person name="Mascagni F."/>
            <person name="Usai G."/>
            <person name="Natali L."/>
            <person name="Bassil N."/>
            <person name="Fernandez G.E."/>
            <person name="Lomsadze A."/>
            <person name="Armour M."/>
            <person name="Olukolu B."/>
            <person name="Poorten T."/>
            <person name="Britton C."/>
            <person name="Davik J."/>
            <person name="Ashrafi H."/>
            <person name="Aiden E.L."/>
            <person name="Borodovsky M."/>
            <person name="Worthington M."/>
        </authorList>
    </citation>
    <scope>NUCLEOTIDE SEQUENCE [LARGE SCALE GENOMIC DNA]</scope>
    <source>
        <strain evidence="1">PI 553951</strain>
    </source>
</reference>
<accession>A0AAW1YDQ7</accession>
<keyword evidence="2" id="KW-1185">Reference proteome</keyword>
<evidence type="ECO:0000313" key="2">
    <source>
        <dbReference type="Proteomes" id="UP001457282"/>
    </source>
</evidence>
<proteinExistence type="predicted"/>
<dbReference type="PANTHER" id="PTHR47926">
    <property type="entry name" value="PENTATRICOPEPTIDE REPEAT-CONTAINING PROTEIN"/>
    <property type="match status" value="1"/>
</dbReference>
<dbReference type="InterPro" id="IPR046960">
    <property type="entry name" value="PPR_At4g14850-like_plant"/>
</dbReference>
<protein>
    <recommendedName>
        <fullName evidence="3">Pentatricopeptide repeat protein</fullName>
    </recommendedName>
</protein>
<dbReference type="InterPro" id="IPR011990">
    <property type="entry name" value="TPR-like_helical_dom_sf"/>
</dbReference>
<evidence type="ECO:0000313" key="1">
    <source>
        <dbReference type="EMBL" id="KAK9946803.1"/>
    </source>
</evidence>
<comment type="caution">
    <text evidence="1">The sequence shown here is derived from an EMBL/GenBank/DDBJ whole genome shotgun (WGS) entry which is preliminary data.</text>
</comment>
<dbReference type="Proteomes" id="UP001457282">
    <property type="component" value="Unassembled WGS sequence"/>
</dbReference>
<dbReference type="AlphaFoldDB" id="A0AAW1YDQ7"/>
<organism evidence="1 2">
    <name type="scientific">Rubus argutus</name>
    <name type="common">Southern blackberry</name>
    <dbReference type="NCBI Taxonomy" id="59490"/>
    <lineage>
        <taxon>Eukaryota</taxon>
        <taxon>Viridiplantae</taxon>
        <taxon>Streptophyta</taxon>
        <taxon>Embryophyta</taxon>
        <taxon>Tracheophyta</taxon>
        <taxon>Spermatophyta</taxon>
        <taxon>Magnoliopsida</taxon>
        <taxon>eudicotyledons</taxon>
        <taxon>Gunneridae</taxon>
        <taxon>Pentapetalae</taxon>
        <taxon>rosids</taxon>
        <taxon>fabids</taxon>
        <taxon>Rosales</taxon>
        <taxon>Rosaceae</taxon>
        <taxon>Rosoideae</taxon>
        <taxon>Rosoideae incertae sedis</taxon>
        <taxon>Rubus</taxon>
    </lineage>
</organism>
<dbReference type="EMBL" id="JBEDUW010000002">
    <property type="protein sequence ID" value="KAK9946803.1"/>
    <property type="molecule type" value="Genomic_DNA"/>
</dbReference>
<dbReference type="GO" id="GO:0009451">
    <property type="term" value="P:RNA modification"/>
    <property type="evidence" value="ECO:0007669"/>
    <property type="project" value="InterPro"/>
</dbReference>
<dbReference type="Gene3D" id="1.25.40.10">
    <property type="entry name" value="Tetratricopeptide repeat domain"/>
    <property type="match status" value="1"/>
</dbReference>
<evidence type="ECO:0008006" key="3">
    <source>
        <dbReference type="Google" id="ProtNLM"/>
    </source>
</evidence>
<gene>
    <name evidence="1" type="ORF">M0R45_012246</name>
</gene>
<dbReference type="GO" id="GO:0003723">
    <property type="term" value="F:RNA binding"/>
    <property type="evidence" value="ECO:0007669"/>
    <property type="project" value="InterPro"/>
</dbReference>
<name>A0AAW1YDQ7_RUBAR</name>
<sequence length="137" mass="15354">MKLHTAPPLDSSQPNALTWTARMINNSRGDRFVDVISDFKEIGRAGIIKNTYMISCVLRACARMQDHGFSGQQVHANAIKLGVESHSFVHCGLVDMYGRNGLLRDAKMVWFQTINDTTSTACLECHAYKLLAEWVTH</sequence>